<organism evidence="1 2">
    <name type="scientific">Desulfobacula phenolica</name>
    <dbReference type="NCBI Taxonomy" id="90732"/>
    <lineage>
        <taxon>Bacteria</taxon>
        <taxon>Pseudomonadati</taxon>
        <taxon>Thermodesulfobacteriota</taxon>
        <taxon>Desulfobacteria</taxon>
        <taxon>Desulfobacterales</taxon>
        <taxon>Desulfobacteraceae</taxon>
        <taxon>Desulfobacula</taxon>
    </lineage>
</organism>
<dbReference type="Proteomes" id="UP000199608">
    <property type="component" value="Unassembled WGS sequence"/>
</dbReference>
<proteinExistence type="predicted"/>
<dbReference type="EMBL" id="FNLL01000001">
    <property type="protein sequence ID" value="SDT84968.1"/>
    <property type="molecule type" value="Genomic_DNA"/>
</dbReference>
<evidence type="ECO:0000313" key="2">
    <source>
        <dbReference type="Proteomes" id="UP000199608"/>
    </source>
</evidence>
<name>A0A1H2DRI5_9BACT</name>
<dbReference type="RefSeq" id="WP_014958198.1">
    <property type="nucleotide sequence ID" value="NZ_FNLL01000001.1"/>
</dbReference>
<dbReference type="AlphaFoldDB" id="A0A1H2DRI5"/>
<reference evidence="2" key="1">
    <citation type="submission" date="2016-10" db="EMBL/GenBank/DDBJ databases">
        <authorList>
            <person name="Varghese N."/>
            <person name="Submissions S."/>
        </authorList>
    </citation>
    <scope>NUCLEOTIDE SEQUENCE [LARGE SCALE GENOMIC DNA]</scope>
    <source>
        <strain evidence="2">DSM 3384</strain>
    </source>
</reference>
<keyword evidence="2" id="KW-1185">Reference proteome</keyword>
<sequence length="499" mass="57527">MNNKKENTLTLPDIKLKKIEKEKLKIILKTTITWYLEFLKNKQIKVPMVEKTIYGICDLDSTHIPISKFNFPCYDRIEAKKIIAPENGREINEFYDYMWEKGAFKITLTDSNQDKNTWKSLVFEKYIKNPVIRSLSDEAYDEAAKDANITLWYLPVSKKINLINKIVEQIVSQKTIYIARCPLLYVNHSGKFKGYKLSNNIYLKLYSAKQLLIYISKHRDKFDYVDLQRYGFNEKVALIEFTGSILPKLLETSYEIGNKKVRATTLIENEICDTLDLCKWALMSGQKPITGFREDMIVYDDTIGNRLSAGFYGVFRRQTRTCGGMVYNFEEIDLNSVKLLMKKARKAIKQLPDLKQAFWYWGRSYVSQTDRDAVLDAFMGLESLLGSSAQGGGVIFKFCLYGTVLLAEDDNEVSQIKKDLKTIYDERGDVTLGNKEKSAQKIFLGFTYLSKAIFRIIELHDQGIIKKGSKISDQIESFLYENGYTCLQAKKVLSPTIIA</sequence>
<protein>
    <submittedName>
        <fullName evidence="1">Uncharacterized protein</fullName>
    </submittedName>
</protein>
<accession>A0A1H2DRI5</accession>
<gene>
    <name evidence="1" type="ORF">SAMN04487931_101465</name>
</gene>
<evidence type="ECO:0000313" key="1">
    <source>
        <dbReference type="EMBL" id="SDT84968.1"/>
    </source>
</evidence>